<protein>
    <submittedName>
        <fullName evidence="2">Uncharacterized protein</fullName>
    </submittedName>
</protein>
<name>A0A6J4TIF0_9SPHN</name>
<accession>A0A6J4TIF0</accession>
<sequence>MPAVPNTLRRDGVYWWRRTLCLARCDQRPITLSLSLLTKELSIARGRAAAMTAHSEKVRMSLYKRIQEDGLTPVQQKALFQQEMRDYRDALEHEVDRRSRLPPSSSGRRPTALARLS</sequence>
<reference evidence="2" key="1">
    <citation type="submission" date="2020-02" db="EMBL/GenBank/DDBJ databases">
        <authorList>
            <person name="Meier V. D."/>
        </authorList>
    </citation>
    <scope>NUCLEOTIDE SEQUENCE</scope>
    <source>
        <strain evidence="2">AVDCRST_MAG39</strain>
    </source>
</reference>
<organism evidence="2">
    <name type="scientific">uncultured Sphingomonadaceae bacterium</name>
    <dbReference type="NCBI Taxonomy" id="169976"/>
    <lineage>
        <taxon>Bacteria</taxon>
        <taxon>Pseudomonadati</taxon>
        <taxon>Pseudomonadota</taxon>
        <taxon>Alphaproteobacteria</taxon>
        <taxon>Sphingomonadales</taxon>
        <taxon>Sphingomonadaceae</taxon>
        <taxon>environmental samples</taxon>
    </lineage>
</organism>
<dbReference type="AlphaFoldDB" id="A0A6J4TIF0"/>
<evidence type="ECO:0000256" key="1">
    <source>
        <dbReference type="SAM" id="MobiDB-lite"/>
    </source>
</evidence>
<dbReference type="EMBL" id="CADCVW010000112">
    <property type="protein sequence ID" value="CAA9524322.1"/>
    <property type="molecule type" value="Genomic_DNA"/>
</dbReference>
<evidence type="ECO:0000313" key="2">
    <source>
        <dbReference type="EMBL" id="CAA9524322.1"/>
    </source>
</evidence>
<feature type="compositionally biased region" description="Low complexity" evidence="1">
    <location>
        <begin position="101"/>
        <end position="110"/>
    </location>
</feature>
<gene>
    <name evidence="2" type="ORF">AVDCRST_MAG39-2740</name>
</gene>
<feature type="region of interest" description="Disordered" evidence="1">
    <location>
        <begin position="91"/>
        <end position="117"/>
    </location>
</feature>
<proteinExistence type="predicted"/>